<dbReference type="OMA" id="DHKPYWM"/>
<feature type="binding site" evidence="3">
    <location>
        <position position="98"/>
    </location>
    <ligand>
        <name>Zn(2+)</name>
        <dbReference type="ChEBI" id="CHEBI:29105"/>
    </ligand>
</feature>
<gene>
    <name evidence="4" type="primary">cox4</name>
    <name evidence="4" type="ORF">A0H81_07967</name>
</gene>
<dbReference type="InterPro" id="IPR002124">
    <property type="entry name" value="Cyt_c_oxidase_su5b"/>
</dbReference>
<keyword evidence="5" id="KW-1185">Reference proteome</keyword>
<dbReference type="GO" id="GO:0045277">
    <property type="term" value="C:respiratory chain complex IV"/>
    <property type="evidence" value="ECO:0007669"/>
    <property type="project" value="InterPro"/>
</dbReference>
<evidence type="ECO:0000256" key="3">
    <source>
        <dbReference type="PIRSR" id="PIRSR602124-2"/>
    </source>
</evidence>
<dbReference type="Gene3D" id="2.60.11.10">
    <property type="entry name" value="Cytochrome c oxidase, subunit Vb"/>
    <property type="match status" value="1"/>
</dbReference>
<evidence type="ECO:0000313" key="4">
    <source>
        <dbReference type="EMBL" id="OBZ72197.1"/>
    </source>
</evidence>
<dbReference type="GO" id="GO:0005740">
    <property type="term" value="C:mitochondrial envelope"/>
    <property type="evidence" value="ECO:0007669"/>
    <property type="project" value="InterPro"/>
</dbReference>
<dbReference type="EMBL" id="LUGG01000009">
    <property type="protein sequence ID" value="OBZ72197.1"/>
    <property type="molecule type" value="Genomic_DNA"/>
</dbReference>
<evidence type="ECO:0000256" key="2">
    <source>
        <dbReference type="ARBA" id="ARBA00022833"/>
    </source>
</evidence>
<proteinExistence type="predicted"/>
<evidence type="ECO:0000313" key="5">
    <source>
        <dbReference type="Proteomes" id="UP000092993"/>
    </source>
</evidence>
<dbReference type="PROSITE" id="PS51359">
    <property type="entry name" value="COX5B_2"/>
    <property type="match status" value="1"/>
</dbReference>
<dbReference type="SUPFAM" id="SSF57802">
    <property type="entry name" value="Rubredoxin-like"/>
    <property type="match status" value="1"/>
</dbReference>
<accession>A0A1C7M6R5</accession>
<dbReference type="Pfam" id="PF01215">
    <property type="entry name" value="COX5B"/>
    <property type="match status" value="1"/>
</dbReference>
<dbReference type="AlphaFoldDB" id="A0A1C7M6R5"/>
<dbReference type="PANTHER" id="PTHR10122:SF0">
    <property type="entry name" value="CYTOCHROME C OXIDASE SUBUNIT 5B, ISOFORM A-RELATED"/>
    <property type="match status" value="1"/>
</dbReference>
<keyword evidence="2 3" id="KW-0862">Zinc</keyword>
<dbReference type="InterPro" id="IPR036972">
    <property type="entry name" value="Cyt_c_oxidase_su5b_sf"/>
</dbReference>
<protein>
    <submittedName>
        <fullName evidence="4">Cytochrome c oxidase subunit 4, mitochondrial</fullName>
    </submittedName>
</protein>
<sequence length="136" mass="14901">MFRAAIRPAALAARSAIKPTSSQAIFGEGAKPGEVPTEENQATGLERLQVLGDKYGVEVFDLKPLDSSRIGTLADPIKVFSWEPVRHIGCTGSPAESHELLWMNLTTEKNRRCPECGSVYALDFHDPHEGEHVHAH</sequence>
<dbReference type="GO" id="GO:0046872">
    <property type="term" value="F:metal ion binding"/>
    <property type="evidence" value="ECO:0007669"/>
    <property type="project" value="UniProtKB-KW"/>
</dbReference>
<reference evidence="4 5" key="1">
    <citation type="submission" date="2016-03" db="EMBL/GenBank/DDBJ databases">
        <title>Whole genome sequencing of Grifola frondosa 9006-11.</title>
        <authorList>
            <person name="Min B."/>
            <person name="Park H."/>
            <person name="Kim J.-G."/>
            <person name="Cho H."/>
            <person name="Oh Y.-L."/>
            <person name="Kong W.-S."/>
            <person name="Choi I.-G."/>
        </authorList>
    </citation>
    <scope>NUCLEOTIDE SEQUENCE [LARGE SCALE GENOMIC DNA]</scope>
    <source>
        <strain evidence="4 5">9006-11</strain>
    </source>
</reference>
<keyword evidence="1 3" id="KW-0479">Metal-binding</keyword>
<feature type="binding site" evidence="3">
    <location>
        <position position="116"/>
    </location>
    <ligand>
        <name>Zn(2+)</name>
        <dbReference type="ChEBI" id="CHEBI:29105"/>
    </ligand>
</feature>
<dbReference type="OrthoDB" id="10249250at2759"/>
<comment type="caution">
    <text evidence="4">The sequence shown here is derived from an EMBL/GenBank/DDBJ whole genome shotgun (WGS) entry which is preliminary data.</text>
</comment>
<name>A0A1C7M6R5_GRIFR</name>
<dbReference type="Proteomes" id="UP000092993">
    <property type="component" value="Unassembled WGS sequence"/>
</dbReference>
<feature type="binding site" evidence="3">
    <location>
        <position position="90"/>
    </location>
    <ligand>
        <name>Zn(2+)</name>
        <dbReference type="ChEBI" id="CHEBI:29105"/>
    </ligand>
</feature>
<dbReference type="CDD" id="cd00924">
    <property type="entry name" value="Cyt_c_Oxidase_Vb"/>
    <property type="match status" value="1"/>
</dbReference>
<dbReference type="GO" id="GO:0006123">
    <property type="term" value="P:mitochondrial electron transport, cytochrome c to oxygen"/>
    <property type="evidence" value="ECO:0007669"/>
    <property type="project" value="InterPro"/>
</dbReference>
<evidence type="ECO:0000256" key="1">
    <source>
        <dbReference type="ARBA" id="ARBA00022723"/>
    </source>
</evidence>
<dbReference type="STRING" id="5627.A0A1C7M6R5"/>
<dbReference type="PANTHER" id="PTHR10122">
    <property type="entry name" value="CYTOCHROME C OXIDASE SUBUNIT 5B, MITOCHONDRIAL"/>
    <property type="match status" value="1"/>
</dbReference>
<feature type="binding site" evidence="3">
    <location>
        <position position="113"/>
    </location>
    <ligand>
        <name>Zn(2+)</name>
        <dbReference type="ChEBI" id="CHEBI:29105"/>
    </ligand>
</feature>
<organism evidence="4 5">
    <name type="scientific">Grifola frondosa</name>
    <name type="common">Maitake</name>
    <name type="synonym">Polyporus frondosus</name>
    <dbReference type="NCBI Taxonomy" id="5627"/>
    <lineage>
        <taxon>Eukaryota</taxon>
        <taxon>Fungi</taxon>
        <taxon>Dikarya</taxon>
        <taxon>Basidiomycota</taxon>
        <taxon>Agaricomycotina</taxon>
        <taxon>Agaricomycetes</taxon>
        <taxon>Polyporales</taxon>
        <taxon>Grifolaceae</taxon>
        <taxon>Grifola</taxon>
    </lineage>
</organism>